<gene>
    <name evidence="2" type="ORF">ENM46_01240</name>
</gene>
<dbReference type="SUPFAM" id="SSF50998">
    <property type="entry name" value="Quinoprotein alcohol dehydrogenase-like"/>
    <property type="match status" value="1"/>
</dbReference>
<protein>
    <recommendedName>
        <fullName evidence="1">Pyrrolo-quinoline quinone repeat domain-containing protein</fullName>
    </recommendedName>
</protein>
<dbReference type="Gene3D" id="2.130.10.10">
    <property type="entry name" value="YVTN repeat-like/Quinoprotein amine dehydrogenase"/>
    <property type="match status" value="1"/>
</dbReference>
<dbReference type="PANTHER" id="PTHR34512">
    <property type="entry name" value="CELL SURFACE PROTEIN"/>
    <property type="match status" value="1"/>
</dbReference>
<dbReference type="PANTHER" id="PTHR34512:SF30">
    <property type="entry name" value="OUTER MEMBRANE PROTEIN ASSEMBLY FACTOR BAMB"/>
    <property type="match status" value="1"/>
</dbReference>
<dbReference type="InterPro" id="IPR013783">
    <property type="entry name" value="Ig-like_fold"/>
</dbReference>
<accession>A0A7C5Y8V8</accession>
<evidence type="ECO:0000259" key="1">
    <source>
        <dbReference type="Pfam" id="PF13360"/>
    </source>
</evidence>
<dbReference type="Gene3D" id="2.40.128.630">
    <property type="match status" value="1"/>
</dbReference>
<organism evidence="2">
    <name type="scientific">Fervidobacterium nodosum</name>
    <dbReference type="NCBI Taxonomy" id="2424"/>
    <lineage>
        <taxon>Bacteria</taxon>
        <taxon>Thermotogati</taxon>
        <taxon>Thermotogota</taxon>
        <taxon>Thermotogae</taxon>
        <taxon>Thermotogales</taxon>
        <taxon>Fervidobacteriaceae</taxon>
        <taxon>Fervidobacterium</taxon>
    </lineage>
</organism>
<dbReference type="AlphaFoldDB" id="A0A7C5Y8V8"/>
<feature type="domain" description="Pyrrolo-quinoline quinone repeat" evidence="1">
    <location>
        <begin position="176"/>
        <end position="368"/>
    </location>
</feature>
<reference evidence="2" key="1">
    <citation type="journal article" date="2020" name="mSystems">
        <title>Genome- and Community-Level Interaction Insights into Carbon Utilization and Element Cycling Functions of Hydrothermarchaeota in Hydrothermal Sediment.</title>
        <authorList>
            <person name="Zhou Z."/>
            <person name="Liu Y."/>
            <person name="Xu W."/>
            <person name="Pan J."/>
            <person name="Luo Z.H."/>
            <person name="Li M."/>
        </authorList>
    </citation>
    <scope>NUCLEOTIDE SEQUENCE [LARGE SCALE GENOMIC DNA]</scope>
    <source>
        <strain evidence="2">SpSt-1088</strain>
    </source>
</reference>
<dbReference type="Gene3D" id="2.60.40.10">
    <property type="entry name" value="Immunoglobulins"/>
    <property type="match status" value="1"/>
</dbReference>
<comment type="caution">
    <text evidence="2">The sequence shown here is derived from an EMBL/GenBank/DDBJ whole genome shotgun (WGS) entry which is preliminary data.</text>
</comment>
<dbReference type="InterPro" id="IPR018391">
    <property type="entry name" value="PQQ_b-propeller_rpt"/>
</dbReference>
<dbReference type="InterPro" id="IPR011047">
    <property type="entry name" value="Quinoprotein_ADH-like_sf"/>
</dbReference>
<dbReference type="Pfam" id="PF13360">
    <property type="entry name" value="PQQ_2"/>
    <property type="match status" value="1"/>
</dbReference>
<dbReference type="EMBL" id="DRXW01000081">
    <property type="protein sequence ID" value="HHR33554.1"/>
    <property type="molecule type" value="Genomic_DNA"/>
</dbReference>
<evidence type="ECO:0000313" key="2">
    <source>
        <dbReference type="EMBL" id="HHR33554.1"/>
    </source>
</evidence>
<proteinExistence type="predicted"/>
<dbReference type="Gene3D" id="2.40.10.480">
    <property type="match status" value="1"/>
</dbReference>
<name>A0A7C5Y8V8_9BACT</name>
<sequence>MQIFFEKVLPISTRFKKLKAKTMLFQTRGDSMLNQFVPRLVQKVLLIMTIFQFLTLVASELPPAISFSKISSVVWTGVVQFSILAVDEVGLQKIEVFVNNSKIAEFTRAPFEVSIDTTRYPDGSYQITAIAYNSAGRVSSSNITVYFKNRSQTSVQVSQPKLLWTYEAVIERVKYNFRNVPAVGNDGTLYIAAYDTIKYNNFLFAISRNGTLRWRYEVGSNFAGPVVGPDGTVYINTGRLIAIGPNGYKRWEILLSKDSLPSSENYQYTPVIDTSGNIYVSTREALFAVNPSGVVKWNFQVRTEVRPVVDKEGVVYVVQGMKLIAIDSNGKEKWRVDTGGIASWLCLGDGVILVYQSTPKTKLVAISKQGEVLGRTNMPTLIWMASAGVTIGKDGTIYGINTDEKLVALTPDGTQKWAFDIPEKFTLAGSYIILTGNNERVTLIGESGIVYVGSPDAVYGIENGQVIFRLQVANPINKPLVMTDDGILYAVSHLGTVIAFQTNDKPAQSPWPMAGRNYRNANSE</sequence>
<dbReference type="SMART" id="SM00564">
    <property type="entry name" value="PQQ"/>
    <property type="match status" value="5"/>
</dbReference>
<dbReference type="InterPro" id="IPR002372">
    <property type="entry name" value="PQQ_rpt_dom"/>
</dbReference>
<dbReference type="Pfam" id="PF17957">
    <property type="entry name" value="Big_7"/>
    <property type="match status" value="1"/>
</dbReference>
<dbReference type="InterPro" id="IPR015943">
    <property type="entry name" value="WD40/YVTN_repeat-like_dom_sf"/>
</dbReference>